<evidence type="ECO:0000313" key="4">
    <source>
        <dbReference type="EMBL" id="MBC8537799.1"/>
    </source>
</evidence>
<gene>
    <name evidence="3 4" type="primary">minE</name>
    <name evidence="4" type="ORF">H8693_02480</name>
</gene>
<dbReference type="EMBL" id="JACRSS010000001">
    <property type="protein sequence ID" value="MBC8537799.1"/>
    <property type="molecule type" value="Genomic_DNA"/>
</dbReference>
<dbReference type="AlphaFoldDB" id="A0A926HVC1"/>
<keyword evidence="3 4" id="KW-0132">Cell division</keyword>
<dbReference type="SUPFAM" id="SSF55229">
    <property type="entry name" value="Cell division protein MinE topological specificity domain"/>
    <property type="match status" value="1"/>
</dbReference>
<accession>A0A926HVC1</accession>
<comment type="function">
    <text evidence="2 3">Prevents the cell division inhibition by proteins MinC and MinD at internal division sites while permitting inhibition at polar sites. This ensures cell division at the proper site by restricting the formation of a division septum at the midpoint of the long axis of the cell.</text>
</comment>
<proteinExistence type="inferred from homology"/>
<protein>
    <recommendedName>
        <fullName evidence="3">Cell division topological specificity factor</fullName>
    </recommendedName>
</protein>
<evidence type="ECO:0000256" key="3">
    <source>
        <dbReference type="HAMAP-Rule" id="MF_00262"/>
    </source>
</evidence>
<dbReference type="InterPro" id="IPR036707">
    <property type="entry name" value="MinE_sf"/>
</dbReference>
<dbReference type="Proteomes" id="UP000617951">
    <property type="component" value="Unassembled WGS sequence"/>
</dbReference>
<dbReference type="NCBIfam" id="TIGR01215">
    <property type="entry name" value="minE"/>
    <property type="match status" value="1"/>
</dbReference>
<comment type="similarity">
    <text evidence="1 3">Belongs to the MinE family.</text>
</comment>
<evidence type="ECO:0000256" key="2">
    <source>
        <dbReference type="ARBA" id="ARBA00025265"/>
    </source>
</evidence>
<evidence type="ECO:0000256" key="1">
    <source>
        <dbReference type="ARBA" id="ARBA00008168"/>
    </source>
</evidence>
<dbReference type="HAMAP" id="MF_00262">
    <property type="entry name" value="MinE"/>
    <property type="match status" value="1"/>
</dbReference>
<name>A0A926HVC1_9FIRM</name>
<dbReference type="GO" id="GO:0051301">
    <property type="term" value="P:cell division"/>
    <property type="evidence" value="ECO:0007669"/>
    <property type="project" value="UniProtKB-KW"/>
</dbReference>
<dbReference type="InterPro" id="IPR005527">
    <property type="entry name" value="MinE"/>
</dbReference>
<keyword evidence="5" id="KW-1185">Reference proteome</keyword>
<comment type="caution">
    <text evidence="4">The sequence shown here is derived from an EMBL/GenBank/DDBJ whole genome shotgun (WGS) entry which is preliminary data.</text>
</comment>
<keyword evidence="3" id="KW-0131">Cell cycle</keyword>
<sequence length="98" mass="11196">MGMGLFGKRSRKSSSVAKDRLKLVLIYDRAGTSSNNEMIEMMKRDIMRVISQYIEIEEEEIDLDIKTSNNTGEGVTSELVANIPIRKVKKLGKNRYQK</sequence>
<dbReference type="GO" id="GO:0032955">
    <property type="term" value="P:regulation of division septum assembly"/>
    <property type="evidence" value="ECO:0007669"/>
    <property type="project" value="InterPro"/>
</dbReference>
<organism evidence="4 5">
    <name type="scientific">Guopingia tenuis</name>
    <dbReference type="NCBI Taxonomy" id="2763656"/>
    <lineage>
        <taxon>Bacteria</taxon>
        <taxon>Bacillati</taxon>
        <taxon>Bacillota</taxon>
        <taxon>Clostridia</taxon>
        <taxon>Christensenellales</taxon>
        <taxon>Christensenellaceae</taxon>
        <taxon>Guopingia</taxon>
    </lineage>
</organism>
<evidence type="ECO:0000313" key="5">
    <source>
        <dbReference type="Proteomes" id="UP000617951"/>
    </source>
</evidence>
<dbReference type="Gene3D" id="3.30.1070.10">
    <property type="entry name" value="Cell division topological specificity factor MinE"/>
    <property type="match status" value="1"/>
</dbReference>
<dbReference type="Pfam" id="PF03776">
    <property type="entry name" value="MinE"/>
    <property type="match status" value="1"/>
</dbReference>
<reference evidence="4" key="1">
    <citation type="submission" date="2020-08" db="EMBL/GenBank/DDBJ databases">
        <title>Genome public.</title>
        <authorList>
            <person name="Liu C."/>
            <person name="Sun Q."/>
        </authorList>
    </citation>
    <scope>NUCLEOTIDE SEQUENCE</scope>
    <source>
        <strain evidence="4">NSJ-63</strain>
    </source>
</reference>